<dbReference type="InterPro" id="IPR036390">
    <property type="entry name" value="WH_DNA-bd_sf"/>
</dbReference>
<dbReference type="GO" id="GO:0003677">
    <property type="term" value="F:DNA binding"/>
    <property type="evidence" value="ECO:0007669"/>
    <property type="project" value="UniProtKB-KW"/>
</dbReference>
<reference evidence="5" key="1">
    <citation type="submission" date="2022-08" db="EMBL/GenBank/DDBJ databases">
        <title>Nisaea acidiphila sp. nov., isolated from a marine algal debris and emended description of the genus Nisaea Urios et al. 2008.</title>
        <authorList>
            <person name="Kwon K."/>
        </authorList>
    </citation>
    <scope>NUCLEOTIDE SEQUENCE</scope>
    <source>
        <strain evidence="5">MEBiC11861</strain>
    </source>
</reference>
<keyword evidence="2" id="KW-0238">DNA-binding</keyword>
<dbReference type="InterPro" id="IPR000524">
    <property type="entry name" value="Tscrpt_reg_HTH_GntR"/>
</dbReference>
<sequence>MSTRGQSVVRSLRDRVLDGQYAPGARLNEIEISNSLNVSRTPVRAALAILAAEGLLDYVPNSGYVVRSYTVQDIEGVYAARSVLEGLAARTVAEKGLSDSARGLLHKNLSETEALLNYSDWSDEVRDAWARLNEEFHEAIFADAGNRHLSELIGKSRSIPLLKGVKFRWHDLETLATSFADHAELFDAIANGQGSRAEYLAREHVYQAGRRLIANWRRAGADTASSGRRPARRVSRAA</sequence>
<accession>A0A9J7AMW6</accession>
<name>A0A9J7AMW6_9PROT</name>
<proteinExistence type="predicted"/>
<dbReference type="CDD" id="cd07377">
    <property type="entry name" value="WHTH_GntR"/>
    <property type="match status" value="1"/>
</dbReference>
<evidence type="ECO:0000313" key="5">
    <source>
        <dbReference type="EMBL" id="UUX48987.1"/>
    </source>
</evidence>
<dbReference type="InterPro" id="IPR036388">
    <property type="entry name" value="WH-like_DNA-bd_sf"/>
</dbReference>
<gene>
    <name evidence="5" type="ORF">NUH88_16475</name>
</gene>
<dbReference type="SUPFAM" id="SSF48008">
    <property type="entry name" value="GntR ligand-binding domain-like"/>
    <property type="match status" value="1"/>
</dbReference>
<evidence type="ECO:0000256" key="3">
    <source>
        <dbReference type="ARBA" id="ARBA00023163"/>
    </source>
</evidence>
<dbReference type="InterPro" id="IPR008920">
    <property type="entry name" value="TF_FadR/GntR_C"/>
</dbReference>
<dbReference type="SMART" id="SM00345">
    <property type="entry name" value="HTH_GNTR"/>
    <property type="match status" value="1"/>
</dbReference>
<dbReference type="PANTHER" id="PTHR43537">
    <property type="entry name" value="TRANSCRIPTIONAL REGULATOR, GNTR FAMILY"/>
    <property type="match status" value="1"/>
</dbReference>
<dbReference type="Gene3D" id="1.20.120.530">
    <property type="entry name" value="GntR ligand-binding domain-like"/>
    <property type="match status" value="1"/>
</dbReference>
<dbReference type="GO" id="GO:0003700">
    <property type="term" value="F:DNA-binding transcription factor activity"/>
    <property type="evidence" value="ECO:0007669"/>
    <property type="project" value="InterPro"/>
</dbReference>
<evidence type="ECO:0000313" key="6">
    <source>
        <dbReference type="Proteomes" id="UP001060336"/>
    </source>
</evidence>
<evidence type="ECO:0000259" key="4">
    <source>
        <dbReference type="PROSITE" id="PS50949"/>
    </source>
</evidence>
<dbReference type="SMART" id="SM00895">
    <property type="entry name" value="FCD"/>
    <property type="match status" value="1"/>
</dbReference>
<keyword evidence="3" id="KW-0804">Transcription</keyword>
<feature type="domain" description="HTH gntR-type" evidence="4">
    <location>
        <begin position="2"/>
        <end position="69"/>
    </location>
</feature>
<evidence type="ECO:0000256" key="1">
    <source>
        <dbReference type="ARBA" id="ARBA00023015"/>
    </source>
</evidence>
<dbReference type="Gene3D" id="1.10.10.10">
    <property type="entry name" value="Winged helix-like DNA-binding domain superfamily/Winged helix DNA-binding domain"/>
    <property type="match status" value="1"/>
</dbReference>
<dbReference type="InterPro" id="IPR011711">
    <property type="entry name" value="GntR_C"/>
</dbReference>
<evidence type="ECO:0000256" key="2">
    <source>
        <dbReference type="ARBA" id="ARBA00023125"/>
    </source>
</evidence>
<dbReference type="EMBL" id="CP102480">
    <property type="protein sequence ID" value="UUX48987.1"/>
    <property type="molecule type" value="Genomic_DNA"/>
</dbReference>
<organism evidence="5 6">
    <name type="scientific">Nisaea acidiphila</name>
    <dbReference type="NCBI Taxonomy" id="1862145"/>
    <lineage>
        <taxon>Bacteria</taxon>
        <taxon>Pseudomonadati</taxon>
        <taxon>Pseudomonadota</taxon>
        <taxon>Alphaproteobacteria</taxon>
        <taxon>Rhodospirillales</taxon>
        <taxon>Thalassobaculaceae</taxon>
        <taxon>Nisaea</taxon>
    </lineage>
</organism>
<dbReference type="Pfam" id="PF00392">
    <property type="entry name" value="GntR"/>
    <property type="match status" value="1"/>
</dbReference>
<keyword evidence="1" id="KW-0805">Transcription regulation</keyword>
<protein>
    <submittedName>
        <fullName evidence="5">GntR family transcriptional regulator</fullName>
    </submittedName>
</protein>
<dbReference type="KEGG" id="naci:NUH88_16475"/>
<dbReference type="Proteomes" id="UP001060336">
    <property type="component" value="Chromosome"/>
</dbReference>
<dbReference type="SUPFAM" id="SSF46785">
    <property type="entry name" value="Winged helix' DNA-binding domain"/>
    <property type="match status" value="1"/>
</dbReference>
<keyword evidence="6" id="KW-1185">Reference proteome</keyword>
<dbReference type="RefSeq" id="WP_257767488.1">
    <property type="nucleotide sequence ID" value="NZ_CP102480.1"/>
</dbReference>
<dbReference type="Pfam" id="PF07729">
    <property type="entry name" value="FCD"/>
    <property type="match status" value="1"/>
</dbReference>
<dbReference type="PANTHER" id="PTHR43537:SF49">
    <property type="entry name" value="TRANSCRIPTIONAL REGULATORY PROTEIN"/>
    <property type="match status" value="1"/>
</dbReference>
<dbReference type="AlphaFoldDB" id="A0A9J7AMW6"/>
<dbReference type="PROSITE" id="PS50949">
    <property type="entry name" value="HTH_GNTR"/>
    <property type="match status" value="1"/>
</dbReference>